<name>A0A9W6WT44_9STRA</name>
<gene>
    <name evidence="1" type="ORF">Plil01_000595200</name>
</gene>
<evidence type="ECO:0000313" key="2">
    <source>
        <dbReference type="Proteomes" id="UP001165083"/>
    </source>
</evidence>
<keyword evidence="2" id="KW-1185">Reference proteome</keyword>
<proteinExistence type="predicted"/>
<sequence length="171" mass="18889">MEKFLPDDTEGFVLNGQIIGPSCTQMICVQAPTVEESEDASPFTPEAECSHGTDTPAEVHAVGALRGQSSQWYGDRNTRVLVDLAVKHGSLNSTKSSVVYETDVHDAILGRGWIARTLDYWHSNTEEARWPRCLVEHWRVMILPSLDIKGVQMDCQDATASTELSGVTERV</sequence>
<reference evidence="1" key="1">
    <citation type="submission" date="2023-04" db="EMBL/GenBank/DDBJ databases">
        <title>Phytophthora lilii NBRC 32176.</title>
        <authorList>
            <person name="Ichikawa N."/>
            <person name="Sato H."/>
            <person name="Tonouchi N."/>
        </authorList>
    </citation>
    <scope>NUCLEOTIDE SEQUENCE</scope>
    <source>
        <strain evidence="1">NBRC 32176</strain>
    </source>
</reference>
<accession>A0A9W6WT44</accession>
<dbReference type="AlphaFoldDB" id="A0A9W6WT44"/>
<dbReference type="Proteomes" id="UP001165083">
    <property type="component" value="Unassembled WGS sequence"/>
</dbReference>
<dbReference type="EMBL" id="BSXW01000256">
    <property type="protein sequence ID" value="GMF16618.1"/>
    <property type="molecule type" value="Genomic_DNA"/>
</dbReference>
<organism evidence="1 2">
    <name type="scientific">Phytophthora lilii</name>
    <dbReference type="NCBI Taxonomy" id="2077276"/>
    <lineage>
        <taxon>Eukaryota</taxon>
        <taxon>Sar</taxon>
        <taxon>Stramenopiles</taxon>
        <taxon>Oomycota</taxon>
        <taxon>Peronosporomycetes</taxon>
        <taxon>Peronosporales</taxon>
        <taxon>Peronosporaceae</taxon>
        <taxon>Phytophthora</taxon>
    </lineage>
</organism>
<protein>
    <submittedName>
        <fullName evidence="1">Unnamed protein product</fullName>
    </submittedName>
</protein>
<evidence type="ECO:0000313" key="1">
    <source>
        <dbReference type="EMBL" id="GMF16618.1"/>
    </source>
</evidence>
<comment type="caution">
    <text evidence="1">The sequence shown here is derived from an EMBL/GenBank/DDBJ whole genome shotgun (WGS) entry which is preliminary data.</text>
</comment>